<dbReference type="GO" id="GO:0005737">
    <property type="term" value="C:cytoplasm"/>
    <property type="evidence" value="ECO:0007669"/>
    <property type="project" value="TreeGrafter"/>
</dbReference>
<dbReference type="PANTHER" id="PTHR43968:SF6">
    <property type="entry name" value="GLUTATHIONE S-TRANSFERASE OMEGA"/>
    <property type="match status" value="1"/>
</dbReference>
<dbReference type="InterPro" id="IPR040079">
    <property type="entry name" value="Glutathione_S-Trfase"/>
</dbReference>
<dbReference type="Gene3D" id="1.20.1050.10">
    <property type="match status" value="1"/>
</dbReference>
<dbReference type="SUPFAM" id="SSF52833">
    <property type="entry name" value="Thioredoxin-like"/>
    <property type="match status" value="1"/>
</dbReference>
<comment type="caution">
    <text evidence="3">The sequence shown here is derived from an EMBL/GenBank/DDBJ whole genome shotgun (WGS) entry which is preliminary data.</text>
</comment>
<name>A0A6N7LAJ5_SINTE</name>
<dbReference type="InterPro" id="IPR010987">
    <property type="entry name" value="Glutathione-S-Trfase_C-like"/>
</dbReference>
<dbReference type="Proteomes" id="UP000439983">
    <property type="component" value="Unassembled WGS sequence"/>
</dbReference>
<gene>
    <name evidence="3" type="ORF">GHK62_05430</name>
</gene>
<dbReference type="PANTHER" id="PTHR43968">
    <property type="match status" value="1"/>
</dbReference>
<protein>
    <submittedName>
        <fullName evidence="3">Glutathione S-transferase family protein</fullName>
    </submittedName>
</protein>
<dbReference type="PROSITE" id="PS50404">
    <property type="entry name" value="GST_NTER"/>
    <property type="match status" value="1"/>
</dbReference>
<accession>A0A6N7LAJ5</accession>
<dbReference type="EMBL" id="WITC01000026">
    <property type="protein sequence ID" value="MQX14219.1"/>
    <property type="molecule type" value="Genomic_DNA"/>
</dbReference>
<dbReference type="Gene3D" id="3.40.30.10">
    <property type="entry name" value="Glutaredoxin"/>
    <property type="match status" value="1"/>
</dbReference>
<keyword evidence="4" id="KW-1185">Reference proteome</keyword>
<evidence type="ECO:0000313" key="4">
    <source>
        <dbReference type="Proteomes" id="UP000439983"/>
    </source>
</evidence>
<evidence type="ECO:0000259" key="1">
    <source>
        <dbReference type="PROSITE" id="PS50404"/>
    </source>
</evidence>
<sequence>MSEYVLYNAPQSTCSQRVRYVLHAKGGTFEEHKLDLFKGDQLKPDYLAINPNGLVPALVHRGASVIDSSVIMEYLEDILGDVAPLRPRDPLKVARMRAMMRYIDEVPTPAVRVPSYNLAFLPHYQAMTEEEFLAVCESKPLRREFLMKMGRTGFPQSEMDEALVRLQRGIDRMARWLSESGGPWLIGKEMTLADVAIMPVIVRMDDINLGRLWGGSPEIAAWLDRIRATEAFPKTYYHGSLLTEKYPHLQALKTAAA</sequence>
<keyword evidence="3" id="KW-0808">Transferase</keyword>
<dbReference type="RefSeq" id="WP_153437299.1">
    <property type="nucleotide sequence ID" value="NZ_JACIGA010000010.1"/>
</dbReference>
<dbReference type="Pfam" id="PF00043">
    <property type="entry name" value="GST_C"/>
    <property type="match status" value="1"/>
</dbReference>
<dbReference type="GO" id="GO:0016740">
    <property type="term" value="F:transferase activity"/>
    <property type="evidence" value="ECO:0007669"/>
    <property type="project" value="UniProtKB-KW"/>
</dbReference>
<dbReference type="SUPFAM" id="SSF47616">
    <property type="entry name" value="GST C-terminal domain-like"/>
    <property type="match status" value="1"/>
</dbReference>
<proteinExistence type="predicted"/>
<organism evidence="3 4">
    <name type="scientific">Sinorhizobium terangae</name>
    <dbReference type="NCBI Taxonomy" id="110322"/>
    <lineage>
        <taxon>Bacteria</taxon>
        <taxon>Pseudomonadati</taxon>
        <taxon>Pseudomonadota</taxon>
        <taxon>Alphaproteobacteria</taxon>
        <taxon>Hyphomicrobiales</taxon>
        <taxon>Rhizobiaceae</taxon>
        <taxon>Sinorhizobium/Ensifer group</taxon>
        <taxon>Sinorhizobium</taxon>
    </lineage>
</organism>
<reference evidence="3 4" key="1">
    <citation type="journal article" date="2013" name="Genome Biol.">
        <title>Comparative genomics of the core and accessory genomes of 48 Sinorhizobium strains comprising five genospecies.</title>
        <authorList>
            <person name="Sugawara M."/>
            <person name="Epstein B."/>
            <person name="Badgley B.D."/>
            <person name="Unno T."/>
            <person name="Xu L."/>
            <person name="Reese J."/>
            <person name="Gyaneshwar P."/>
            <person name="Denny R."/>
            <person name="Mudge J."/>
            <person name="Bharti A.K."/>
            <person name="Farmer A.D."/>
            <person name="May G.D."/>
            <person name="Woodward J.E."/>
            <person name="Medigue C."/>
            <person name="Vallenet D."/>
            <person name="Lajus A."/>
            <person name="Rouy Z."/>
            <person name="Martinez-Vaz B."/>
            <person name="Tiffin P."/>
            <person name="Young N.D."/>
            <person name="Sadowsky M.J."/>
        </authorList>
    </citation>
    <scope>NUCLEOTIDE SEQUENCE [LARGE SCALE GENOMIC DNA]</scope>
    <source>
        <strain evidence="3 4">USDA4894</strain>
    </source>
</reference>
<dbReference type="OrthoDB" id="9810080at2"/>
<dbReference type="InterPro" id="IPR036282">
    <property type="entry name" value="Glutathione-S-Trfase_C_sf"/>
</dbReference>
<dbReference type="InterPro" id="IPR004046">
    <property type="entry name" value="GST_C"/>
</dbReference>
<evidence type="ECO:0000259" key="2">
    <source>
        <dbReference type="PROSITE" id="PS50405"/>
    </source>
</evidence>
<dbReference type="AlphaFoldDB" id="A0A6N7LAJ5"/>
<dbReference type="InterPro" id="IPR004045">
    <property type="entry name" value="Glutathione_S-Trfase_N"/>
</dbReference>
<feature type="domain" description="GST C-terminal" evidence="2">
    <location>
        <begin position="89"/>
        <end position="249"/>
    </location>
</feature>
<dbReference type="InterPro" id="IPR050983">
    <property type="entry name" value="GST_Omega/HSP26"/>
</dbReference>
<dbReference type="Pfam" id="PF13409">
    <property type="entry name" value="GST_N_2"/>
    <property type="match status" value="1"/>
</dbReference>
<dbReference type="PROSITE" id="PS50405">
    <property type="entry name" value="GST_CTER"/>
    <property type="match status" value="1"/>
</dbReference>
<dbReference type="SFLD" id="SFLDS00019">
    <property type="entry name" value="Glutathione_Transferase_(cytos"/>
    <property type="match status" value="1"/>
</dbReference>
<evidence type="ECO:0000313" key="3">
    <source>
        <dbReference type="EMBL" id="MQX14219.1"/>
    </source>
</evidence>
<feature type="domain" description="GST N-terminal" evidence="1">
    <location>
        <begin position="2"/>
        <end position="83"/>
    </location>
</feature>
<dbReference type="InterPro" id="IPR036249">
    <property type="entry name" value="Thioredoxin-like_sf"/>
</dbReference>
<dbReference type="SFLD" id="SFLDG00358">
    <property type="entry name" value="Main_(cytGST)"/>
    <property type="match status" value="1"/>
</dbReference>